<keyword evidence="5" id="KW-1185">Reference proteome</keyword>
<dbReference type="EMBL" id="CDMY01000793">
    <property type="protein sequence ID" value="CEM33816.1"/>
    <property type="molecule type" value="Genomic_DNA"/>
</dbReference>
<dbReference type="InterPro" id="IPR005069">
    <property type="entry name" value="Nucl-diP-sugar_transferase"/>
</dbReference>
<organism evidence="4 5">
    <name type="scientific">Vitrella brassicaformis (strain CCMP3155)</name>
    <dbReference type="NCBI Taxonomy" id="1169540"/>
    <lineage>
        <taxon>Eukaryota</taxon>
        <taxon>Sar</taxon>
        <taxon>Alveolata</taxon>
        <taxon>Colpodellida</taxon>
        <taxon>Vitrellaceae</taxon>
        <taxon>Vitrella</taxon>
    </lineage>
</organism>
<proteinExistence type="predicted"/>
<dbReference type="InParanoid" id="A0A0G4GSY3"/>
<evidence type="ECO:0000313" key="5">
    <source>
        <dbReference type="Proteomes" id="UP000041254"/>
    </source>
</evidence>
<evidence type="ECO:0000256" key="2">
    <source>
        <dbReference type="SAM" id="Phobius"/>
    </source>
</evidence>
<dbReference type="VEuPathDB" id="CryptoDB:Vbra_10235"/>
<keyword evidence="2" id="KW-1133">Transmembrane helix</keyword>
<feature type="transmembrane region" description="Helical" evidence="2">
    <location>
        <begin position="17"/>
        <end position="37"/>
    </location>
</feature>
<dbReference type="Proteomes" id="UP000041254">
    <property type="component" value="Unassembled WGS sequence"/>
</dbReference>
<evidence type="ECO:0000256" key="1">
    <source>
        <dbReference type="SAM" id="MobiDB-lite"/>
    </source>
</evidence>
<name>A0A0G4GSY3_VITBC</name>
<feature type="region of interest" description="Disordered" evidence="1">
    <location>
        <begin position="44"/>
        <end position="71"/>
    </location>
</feature>
<dbReference type="AlphaFoldDB" id="A0A0G4GSY3"/>
<protein>
    <recommendedName>
        <fullName evidence="3">Nucleotide-diphospho-sugar transferase domain-containing protein</fullName>
    </recommendedName>
</protein>
<keyword evidence="2" id="KW-0472">Membrane</keyword>
<accession>A0A0G4GSY3</accession>
<evidence type="ECO:0000259" key="3">
    <source>
        <dbReference type="Pfam" id="PF03407"/>
    </source>
</evidence>
<keyword evidence="2" id="KW-0812">Transmembrane</keyword>
<feature type="compositionally biased region" description="Polar residues" evidence="1">
    <location>
        <begin position="59"/>
        <end position="71"/>
    </location>
</feature>
<sequence length="655" mass="74050">MPFLDRSAAQKCPVRRVLLAAVTFSLHILVVFFILPIGRPFHPSHPDGQRRHPAHRKSPSTTGTWAPKCAQNSTSKAGVFVPWDSLRDQLGSLHQEQDVRGAETVMIAIAGGSFMAFVENLYYAALRFNWLPQRPLHVICTDERCLRECGRFPCVHCMRANESVVSGQAETYSRNKFMKAGGHENEENTYTLSRLSSDSQKKEYIVKTLRRGNNVLLTDLDVGFANNPLRAFKPLSDPSWEIQFSYNKRVNRRPLLNIGAVLLRSTPEAIDFGQRDYMLQVSNMDPQKYGQKFTQAACDENLHHNQNLIELAFRGKTTQPKLPLGEQGRDPANPALAEALGGHDWRILRRRLKPLCQVIPETALRNMMLHRNSPWTLGEQPLLDEFTRPSAGFHATCFEMKPLKVFIMRMLGVWWTPSHYDLRGRQILQAEIHLEGPKKDETVIGIVGRQSLFLLIHLAILTRRDLLIPAVFVRGRRVPVHRIIPINYIAAKFRGLRLLEPNFRINMERKAEWANMFLASPSGAPQPEAGFPCDDLQTGEIEGWVAAREGGTANEEAARGELLRRVVTWLEGGLVSRGDLCVNVDLGRLNLPALASAPSLWTLADIYRKTLGDIPGLPHLGICHNYVKKHRCKRTCYVSSFVSKRTDSPNQIRSH</sequence>
<dbReference type="Pfam" id="PF03407">
    <property type="entry name" value="Nucleotid_trans"/>
    <property type="match status" value="1"/>
</dbReference>
<evidence type="ECO:0000313" key="4">
    <source>
        <dbReference type="EMBL" id="CEM33816.1"/>
    </source>
</evidence>
<feature type="domain" description="Nucleotide-diphospho-sugar transferase" evidence="3">
    <location>
        <begin position="199"/>
        <end position="304"/>
    </location>
</feature>
<reference evidence="4 5" key="1">
    <citation type="submission" date="2014-11" db="EMBL/GenBank/DDBJ databases">
        <authorList>
            <person name="Zhu J."/>
            <person name="Qi W."/>
            <person name="Song R."/>
        </authorList>
    </citation>
    <scope>NUCLEOTIDE SEQUENCE [LARGE SCALE GENOMIC DNA]</scope>
</reference>
<gene>
    <name evidence="4" type="ORF">Vbra_10235</name>
</gene>